<feature type="transmembrane region" description="Helical" evidence="5">
    <location>
        <begin position="37"/>
        <end position="58"/>
    </location>
</feature>
<dbReference type="PANTHER" id="PTHR24373:SF370">
    <property type="entry name" value="FISH-LIPS, ISOFORM E"/>
    <property type="match status" value="1"/>
</dbReference>
<feature type="transmembrane region" description="Helical" evidence="5">
    <location>
        <begin position="78"/>
        <end position="97"/>
    </location>
</feature>
<keyword evidence="5" id="KW-1133">Transmembrane helix</keyword>
<dbReference type="GO" id="GO:0005615">
    <property type="term" value="C:extracellular space"/>
    <property type="evidence" value="ECO:0007669"/>
    <property type="project" value="TreeGrafter"/>
</dbReference>
<dbReference type="Pfam" id="PF00066">
    <property type="entry name" value="Notch"/>
    <property type="match status" value="1"/>
</dbReference>
<keyword evidence="3" id="KW-1015">Disulfide bond</keyword>
<evidence type="ECO:0000256" key="4">
    <source>
        <dbReference type="ARBA" id="ARBA00023180"/>
    </source>
</evidence>
<dbReference type="SUPFAM" id="SSF52058">
    <property type="entry name" value="L domain-like"/>
    <property type="match status" value="1"/>
</dbReference>
<keyword evidence="4" id="KW-0325">Glycoprotein</keyword>
<keyword evidence="5" id="KW-0472">Membrane</keyword>
<keyword evidence="9" id="KW-1185">Reference proteome</keyword>
<reference evidence="7" key="2">
    <citation type="submission" date="2019-06" db="EMBL/GenBank/DDBJ databases">
        <title>Genomics analysis of Aphanomyces spp. identifies a new class of oomycete effector associated with host adaptation.</title>
        <authorList>
            <person name="Gaulin E."/>
        </authorList>
    </citation>
    <scope>NUCLEOTIDE SEQUENCE</scope>
    <source>
        <strain evidence="7">CBS 578.67</strain>
    </source>
</reference>
<feature type="transmembrane region" description="Helical" evidence="5">
    <location>
        <begin position="151"/>
        <end position="170"/>
    </location>
</feature>
<dbReference type="OrthoDB" id="1060944at2759"/>
<feature type="transmembrane region" description="Helical" evidence="5">
    <location>
        <begin position="182"/>
        <end position="202"/>
    </location>
</feature>
<sequence length="676" mass="74517">MSIAREPTVRAGTRRLSSIVRQALGEVQWSQLLARPLLGLCLVQHFLCGIYFAVIGILMHSMTEYEVALLRAWNPRVSAIACFVVALLHVVPFVRLVRHVRSGATKHRASASAAWLRFSIPMLGLTHVTEVVCESYLAYRMSTLSTTGVAYAYAVCVTLNCWFTPWLLFLRLSGIKHMLVDFVDCLISFLLCTGIPLVAYIIPLVQYKFGTVYLGNSFDWIAVNVPVTRHLVVDSPLDLVVILVPNLSNYLILWRIVGRLHVQLTHSSLRIAPSTSRRLSIDYTHTNKSTRVTPTHGTDPDPRRRGKLSVHLLADHLGLFFTSNRHLRPSRRPCHRPRLLKAILVFNLVWGLAVLCVATASTFLRQPCPSSCLRASSPWGTLHCNCIYLRVHCVDQGIVHDDAVDMYIQAAEVGFSLLVLLVKACAIPRGLDAATLAQFPSLFAFRLENTSMTSWDIPSSSFNQSVMIAQITQSALDHIPSALFHPHPFSGLYISSSPLGTIPDSVWPHWQQLTTLWLANNQLSAFPAQVLTMASLGSLGLELNNIPSLPSELANMPSLFSLHVDANAITNLPLELLRDKPKLALYADFNPIATLPLDEPSVVAALVAHTLTITSTPFCSAAAANRLTLPFDVALVCPPNCAVNCTRFAWGNFMCTKACNNAACAFDKGDCTLDIN</sequence>
<evidence type="ECO:0000313" key="8">
    <source>
        <dbReference type="EMBL" id="VFT80684.1"/>
    </source>
</evidence>
<evidence type="ECO:0000256" key="2">
    <source>
        <dbReference type="ARBA" id="ARBA00022737"/>
    </source>
</evidence>
<organism evidence="8 9">
    <name type="scientific">Aphanomyces stellatus</name>
    <dbReference type="NCBI Taxonomy" id="120398"/>
    <lineage>
        <taxon>Eukaryota</taxon>
        <taxon>Sar</taxon>
        <taxon>Stramenopiles</taxon>
        <taxon>Oomycota</taxon>
        <taxon>Saprolegniomycetes</taxon>
        <taxon>Saprolegniales</taxon>
        <taxon>Verrucalvaceae</taxon>
        <taxon>Aphanomyces</taxon>
    </lineage>
</organism>
<dbReference type="PANTHER" id="PTHR24373">
    <property type="entry name" value="SLIT RELATED LEUCINE-RICH REPEAT NEURONAL PROTEIN"/>
    <property type="match status" value="1"/>
</dbReference>
<dbReference type="EMBL" id="CAADRA010000621">
    <property type="protein sequence ID" value="VFT80684.1"/>
    <property type="molecule type" value="Genomic_DNA"/>
</dbReference>
<dbReference type="Gene3D" id="3.80.10.10">
    <property type="entry name" value="Ribonuclease Inhibitor"/>
    <property type="match status" value="1"/>
</dbReference>
<keyword evidence="1" id="KW-0732">Signal</keyword>
<dbReference type="EMBL" id="VJMH01000621">
    <property type="protein sequence ID" value="KAF0715193.1"/>
    <property type="molecule type" value="Genomic_DNA"/>
</dbReference>
<feature type="domain" description="LNR" evidence="6">
    <location>
        <begin position="639"/>
        <end position="671"/>
    </location>
</feature>
<dbReference type="Proteomes" id="UP000332933">
    <property type="component" value="Unassembled WGS sequence"/>
</dbReference>
<dbReference type="Gene3D" id="3.30.300.320">
    <property type="match status" value="1"/>
</dbReference>
<proteinExistence type="predicted"/>
<evidence type="ECO:0000313" key="7">
    <source>
        <dbReference type="EMBL" id="KAF0715193.1"/>
    </source>
</evidence>
<keyword evidence="5" id="KW-0812">Transmembrane</keyword>
<keyword evidence="2" id="KW-0677">Repeat</keyword>
<evidence type="ECO:0000313" key="9">
    <source>
        <dbReference type="Proteomes" id="UP000332933"/>
    </source>
</evidence>
<dbReference type="InterPro" id="IPR000800">
    <property type="entry name" value="Notch_dom"/>
</dbReference>
<feature type="transmembrane region" description="Helical" evidence="5">
    <location>
        <begin position="339"/>
        <end position="364"/>
    </location>
</feature>
<evidence type="ECO:0000256" key="1">
    <source>
        <dbReference type="ARBA" id="ARBA00022729"/>
    </source>
</evidence>
<accession>A0A485KAX7</accession>
<evidence type="ECO:0000256" key="5">
    <source>
        <dbReference type="SAM" id="Phobius"/>
    </source>
</evidence>
<dbReference type="InterPro" id="IPR050328">
    <property type="entry name" value="Dev_Immune_Receptor"/>
</dbReference>
<dbReference type="AlphaFoldDB" id="A0A485KAX7"/>
<evidence type="ECO:0000259" key="6">
    <source>
        <dbReference type="Pfam" id="PF00066"/>
    </source>
</evidence>
<evidence type="ECO:0000256" key="3">
    <source>
        <dbReference type="ARBA" id="ARBA00023157"/>
    </source>
</evidence>
<dbReference type="InterPro" id="IPR032675">
    <property type="entry name" value="LRR_dom_sf"/>
</dbReference>
<dbReference type="GO" id="GO:0031012">
    <property type="term" value="C:extracellular matrix"/>
    <property type="evidence" value="ECO:0007669"/>
    <property type="project" value="TreeGrafter"/>
</dbReference>
<name>A0A485KAX7_9STRA</name>
<gene>
    <name evidence="8" type="primary">Aste57867_3521</name>
    <name evidence="7" type="ORF">As57867_003510</name>
    <name evidence="8" type="ORF">ASTE57867_3521</name>
</gene>
<protein>
    <submittedName>
        <fullName evidence="8">Aste57867_3521 protein</fullName>
    </submittedName>
</protein>
<reference evidence="8 9" key="1">
    <citation type="submission" date="2019-03" db="EMBL/GenBank/DDBJ databases">
        <authorList>
            <person name="Gaulin E."/>
            <person name="Dumas B."/>
        </authorList>
    </citation>
    <scope>NUCLEOTIDE SEQUENCE [LARGE SCALE GENOMIC DNA]</scope>
    <source>
        <strain evidence="8">CBS 568.67</strain>
    </source>
</reference>